<dbReference type="SUPFAM" id="SSF50156">
    <property type="entry name" value="PDZ domain-like"/>
    <property type="match status" value="1"/>
</dbReference>
<dbReference type="AlphaFoldDB" id="A0A2H0PWV2"/>
<keyword evidence="2" id="KW-0378">Hydrolase</keyword>
<reference evidence="4 5" key="1">
    <citation type="submission" date="2017-09" db="EMBL/GenBank/DDBJ databases">
        <title>Depth-based differentiation of microbial function through sediment-hosted aquifers and enrichment of novel symbionts in the deep terrestrial subsurface.</title>
        <authorList>
            <person name="Probst A.J."/>
            <person name="Ladd B."/>
            <person name="Jarett J.K."/>
            <person name="Geller-Mcgrath D.E."/>
            <person name="Sieber C.M."/>
            <person name="Emerson J.B."/>
            <person name="Anantharaman K."/>
            <person name="Thomas B.C."/>
            <person name="Malmstrom R."/>
            <person name="Stieglmeier M."/>
            <person name="Klingl A."/>
            <person name="Woyke T."/>
            <person name="Ryan C.M."/>
            <person name="Banfield J.F."/>
        </authorList>
    </citation>
    <scope>NUCLEOTIDE SEQUENCE [LARGE SCALE GENOMIC DNA]</scope>
    <source>
        <strain evidence="4">CG11_big_fil_rev_8_21_14_0_20_43_10</strain>
    </source>
</reference>
<dbReference type="SUPFAM" id="SSF50494">
    <property type="entry name" value="Trypsin-like serine proteases"/>
    <property type="match status" value="1"/>
</dbReference>
<dbReference type="EMBL" id="PCXE01000021">
    <property type="protein sequence ID" value="PIR26500.1"/>
    <property type="molecule type" value="Genomic_DNA"/>
</dbReference>
<dbReference type="Gene3D" id="2.40.10.120">
    <property type="match status" value="1"/>
</dbReference>
<organism evidence="4 5">
    <name type="scientific">Candidatus Brennerbacteria bacterium CG11_big_fil_rev_8_21_14_0_20_43_10</name>
    <dbReference type="NCBI Taxonomy" id="1974523"/>
    <lineage>
        <taxon>Bacteria</taxon>
        <taxon>Candidatus Brenneribacteriota</taxon>
    </lineage>
</organism>
<dbReference type="InterPro" id="IPR001940">
    <property type="entry name" value="Peptidase_S1C"/>
</dbReference>
<dbReference type="Gene3D" id="2.30.42.10">
    <property type="match status" value="1"/>
</dbReference>
<dbReference type="InterPro" id="IPR009003">
    <property type="entry name" value="Peptidase_S1_PA"/>
</dbReference>
<dbReference type="GO" id="GO:0006508">
    <property type="term" value="P:proteolysis"/>
    <property type="evidence" value="ECO:0007669"/>
    <property type="project" value="UniProtKB-KW"/>
</dbReference>
<dbReference type="Pfam" id="PF13180">
    <property type="entry name" value="PDZ_2"/>
    <property type="match status" value="1"/>
</dbReference>
<accession>A0A2H0PWV2</accession>
<evidence type="ECO:0000256" key="1">
    <source>
        <dbReference type="ARBA" id="ARBA00022670"/>
    </source>
</evidence>
<evidence type="ECO:0000259" key="3">
    <source>
        <dbReference type="SMART" id="SM00228"/>
    </source>
</evidence>
<name>A0A2H0PWV2_9BACT</name>
<dbReference type="PANTHER" id="PTHR43343">
    <property type="entry name" value="PEPTIDASE S12"/>
    <property type="match status" value="1"/>
</dbReference>
<feature type="domain" description="PDZ" evidence="3">
    <location>
        <begin position="250"/>
        <end position="340"/>
    </location>
</feature>
<evidence type="ECO:0000313" key="5">
    <source>
        <dbReference type="Proteomes" id="UP000236846"/>
    </source>
</evidence>
<gene>
    <name evidence="4" type="ORF">COV41_01325</name>
</gene>
<dbReference type="PRINTS" id="PR00834">
    <property type="entry name" value="PROTEASES2C"/>
</dbReference>
<keyword evidence="1" id="KW-0645">Protease</keyword>
<dbReference type="Pfam" id="PF13365">
    <property type="entry name" value="Trypsin_2"/>
    <property type="match status" value="1"/>
</dbReference>
<evidence type="ECO:0000313" key="4">
    <source>
        <dbReference type="EMBL" id="PIR26500.1"/>
    </source>
</evidence>
<dbReference type="InterPro" id="IPR001478">
    <property type="entry name" value="PDZ"/>
</dbReference>
<dbReference type="SMART" id="SM00228">
    <property type="entry name" value="PDZ"/>
    <property type="match status" value="1"/>
</dbReference>
<dbReference type="CDD" id="cd06779">
    <property type="entry name" value="cpPDZ_Deg_HtrA-like"/>
    <property type="match status" value="1"/>
</dbReference>
<proteinExistence type="predicted"/>
<sequence length="353" mass="39283">MTVRFGPGAQIVFPVYRTLPCDSNFLIYTCYMDIPAIIKKVSPALVSIILIKHDSKQSADDIDIPQNEIETGTGFFVDSQGLIATNRHVVFDVSGDYYVWFQNKKYFAEIVARDPVNDVALLHINTHNTPYIPMGDSSRLELGQQVIALGNVLGELHNTVSAGIISGLTRNIYAVDEPYSKTFELRGLIQTDAAINPGNSGGPLVNMRAQVIGINTATVSEYENIGFAIPINHVRLDIEEIKKFGKVRKAFLGIRYITLDTMLKAKYNLAVDYGAYVLREPEPDGFGIIPKSPADRAGLKEGDIILSCDGTKITYDKTLKDIIREKEIGKKVKLCVLRDKKEFCTDMELEERT</sequence>
<dbReference type="PANTHER" id="PTHR43343:SF3">
    <property type="entry name" value="PROTEASE DO-LIKE 8, CHLOROPLASTIC"/>
    <property type="match status" value="1"/>
</dbReference>
<evidence type="ECO:0000256" key="2">
    <source>
        <dbReference type="ARBA" id="ARBA00022801"/>
    </source>
</evidence>
<dbReference type="GO" id="GO:0004252">
    <property type="term" value="F:serine-type endopeptidase activity"/>
    <property type="evidence" value="ECO:0007669"/>
    <property type="project" value="InterPro"/>
</dbReference>
<dbReference type="InterPro" id="IPR036034">
    <property type="entry name" value="PDZ_sf"/>
</dbReference>
<comment type="caution">
    <text evidence="4">The sequence shown here is derived from an EMBL/GenBank/DDBJ whole genome shotgun (WGS) entry which is preliminary data.</text>
</comment>
<dbReference type="Proteomes" id="UP000236846">
    <property type="component" value="Unassembled WGS sequence"/>
</dbReference>
<protein>
    <recommendedName>
        <fullName evidence="3">PDZ domain-containing protein</fullName>
    </recommendedName>
</protein>
<dbReference type="InterPro" id="IPR051201">
    <property type="entry name" value="Chloro_Bact_Ser_Proteases"/>
</dbReference>